<evidence type="ECO:0000256" key="1">
    <source>
        <dbReference type="ARBA" id="ARBA00008857"/>
    </source>
</evidence>
<feature type="domain" description="Tyr recombinase" evidence="4">
    <location>
        <begin position="213"/>
        <end position="397"/>
    </location>
</feature>
<dbReference type="SUPFAM" id="SSF56349">
    <property type="entry name" value="DNA breaking-rejoining enzymes"/>
    <property type="match status" value="1"/>
</dbReference>
<name>A0AAJ1FFM5_9BACT</name>
<dbReference type="AlphaFoldDB" id="A0AAJ1FFM5"/>
<evidence type="ECO:0000259" key="4">
    <source>
        <dbReference type="PROSITE" id="PS51898"/>
    </source>
</evidence>
<gene>
    <name evidence="5" type="ORF">NE651_05250</name>
</gene>
<keyword evidence="3" id="KW-0233">DNA recombination</keyword>
<dbReference type="Pfam" id="PF17293">
    <property type="entry name" value="Arm-DNA-bind_5"/>
    <property type="match status" value="1"/>
</dbReference>
<sequence>MTSVKLKLHKNKLLKDGTYPLVFQIIHNRRKKVLYTNYKVRESDFDPVSGKVRADDSRQLSDRSAQRINRALNRERKTLLSKIAFYEEHGIDFCVEDLDDRSSRQHNVHLLQYMNKQIREKILARRNGTAAAYKSTHSSLQKYLGGKDVRASEINPMFVRKYEEFLRKQQVSDNTIAFYMRNLRTIYNNILQDGFPSVGESPFKATRTTVHKTVKRALSKKNMVLLVHCTFSPSEPLLEFARDIFLFSFYTRGMSLVDIVFLRKEHIFDNAIHYVRHKSSQPLRITITEPLAALIAKYDNDSPYIFPILRDDAPFSHYDQYRSALARINRNLKRVGLKLGLTTPLTTYVARHTWATLAKQCGAPVAVISEGLGHASEKITHIYLKEFDSDVLDRINEIVTRL</sequence>
<keyword evidence="2" id="KW-0238">DNA-binding</keyword>
<dbReference type="GO" id="GO:0015074">
    <property type="term" value="P:DNA integration"/>
    <property type="evidence" value="ECO:0007669"/>
    <property type="project" value="InterPro"/>
</dbReference>
<dbReference type="InterPro" id="IPR035386">
    <property type="entry name" value="Arm-DNA-bind_5"/>
</dbReference>
<dbReference type="PANTHER" id="PTHR30349">
    <property type="entry name" value="PHAGE INTEGRASE-RELATED"/>
    <property type="match status" value="1"/>
</dbReference>
<dbReference type="InterPro" id="IPR025269">
    <property type="entry name" value="SAM-like_dom"/>
</dbReference>
<dbReference type="PROSITE" id="PS51898">
    <property type="entry name" value="TYR_RECOMBINASE"/>
    <property type="match status" value="1"/>
</dbReference>
<dbReference type="InterPro" id="IPR010998">
    <property type="entry name" value="Integrase_recombinase_N"/>
</dbReference>
<comment type="caution">
    <text evidence="5">The sequence shown here is derived from an EMBL/GenBank/DDBJ whole genome shotgun (WGS) entry which is preliminary data.</text>
</comment>
<accession>A0AAJ1FFM5</accession>
<evidence type="ECO:0000313" key="6">
    <source>
        <dbReference type="Proteomes" id="UP001205035"/>
    </source>
</evidence>
<dbReference type="InterPro" id="IPR011010">
    <property type="entry name" value="DNA_brk_join_enz"/>
</dbReference>
<organism evidence="5 6">
    <name type="scientific">Alistipes onderdonkii</name>
    <dbReference type="NCBI Taxonomy" id="328813"/>
    <lineage>
        <taxon>Bacteria</taxon>
        <taxon>Pseudomonadati</taxon>
        <taxon>Bacteroidota</taxon>
        <taxon>Bacteroidia</taxon>
        <taxon>Bacteroidales</taxon>
        <taxon>Rikenellaceae</taxon>
        <taxon>Alistipes</taxon>
    </lineage>
</organism>
<proteinExistence type="inferred from homology"/>
<dbReference type="Pfam" id="PF13102">
    <property type="entry name" value="Phage_int_SAM_5"/>
    <property type="match status" value="1"/>
</dbReference>
<evidence type="ECO:0000256" key="3">
    <source>
        <dbReference type="ARBA" id="ARBA00023172"/>
    </source>
</evidence>
<dbReference type="InterPro" id="IPR050090">
    <property type="entry name" value="Tyrosine_recombinase_XerCD"/>
</dbReference>
<dbReference type="Pfam" id="PF00589">
    <property type="entry name" value="Phage_integrase"/>
    <property type="match status" value="1"/>
</dbReference>
<dbReference type="Gene3D" id="1.10.150.130">
    <property type="match status" value="1"/>
</dbReference>
<reference evidence="5" key="1">
    <citation type="submission" date="2022-06" db="EMBL/GenBank/DDBJ databases">
        <title>Isolation of gut microbiota from human fecal samples.</title>
        <authorList>
            <person name="Pamer E.G."/>
            <person name="Barat B."/>
            <person name="Waligurski E."/>
            <person name="Medina S."/>
            <person name="Paddock L."/>
            <person name="Mostad J."/>
        </authorList>
    </citation>
    <scope>NUCLEOTIDE SEQUENCE</scope>
    <source>
        <strain evidence="5">DFI.6.22</strain>
    </source>
</reference>
<dbReference type="Gene3D" id="1.10.443.10">
    <property type="entry name" value="Intergrase catalytic core"/>
    <property type="match status" value="1"/>
</dbReference>
<protein>
    <submittedName>
        <fullName evidence="5">Site-specific integrase</fullName>
    </submittedName>
</protein>
<dbReference type="InterPro" id="IPR013762">
    <property type="entry name" value="Integrase-like_cat_sf"/>
</dbReference>
<evidence type="ECO:0000256" key="2">
    <source>
        <dbReference type="ARBA" id="ARBA00023125"/>
    </source>
</evidence>
<dbReference type="Proteomes" id="UP001205035">
    <property type="component" value="Unassembled WGS sequence"/>
</dbReference>
<dbReference type="GO" id="GO:0003677">
    <property type="term" value="F:DNA binding"/>
    <property type="evidence" value="ECO:0007669"/>
    <property type="project" value="UniProtKB-KW"/>
</dbReference>
<comment type="similarity">
    <text evidence="1">Belongs to the 'phage' integrase family.</text>
</comment>
<dbReference type="PANTHER" id="PTHR30349:SF64">
    <property type="entry name" value="PROPHAGE INTEGRASE INTD-RELATED"/>
    <property type="match status" value="1"/>
</dbReference>
<dbReference type="GO" id="GO:0006310">
    <property type="term" value="P:DNA recombination"/>
    <property type="evidence" value="ECO:0007669"/>
    <property type="project" value="UniProtKB-KW"/>
</dbReference>
<dbReference type="InterPro" id="IPR002104">
    <property type="entry name" value="Integrase_catalytic"/>
</dbReference>
<evidence type="ECO:0000313" key="5">
    <source>
        <dbReference type="EMBL" id="MCQ5082294.1"/>
    </source>
</evidence>
<dbReference type="RefSeq" id="WP_237957503.1">
    <property type="nucleotide sequence ID" value="NZ_JAKNES010000006.1"/>
</dbReference>
<dbReference type="EMBL" id="JANGBQ010000005">
    <property type="protein sequence ID" value="MCQ5082294.1"/>
    <property type="molecule type" value="Genomic_DNA"/>
</dbReference>
<dbReference type="CDD" id="cd01185">
    <property type="entry name" value="INTN1_C_like"/>
    <property type="match status" value="1"/>
</dbReference>